<sequence length="37" mass="4365">MPQIALPDQLRLRLLEVSDAKQVTGSYTRNRTHLEQW</sequence>
<accession>A0ABP1U051</accession>
<name>A0ABP1U051_GLUAR</name>
<dbReference type="Proteomes" id="UP000006878">
    <property type="component" value="Chromosome"/>
</dbReference>
<reference evidence="2" key="2">
    <citation type="submission" date="2010-07" db="EMBL/GenBank/DDBJ databases">
        <title>Complete genome sequence of Arthrobacter arilaitensis (strain DSM 16368 / CIP 108037 / JCM 13566 / Re117).</title>
        <authorList>
            <person name="Genoscope."/>
        </authorList>
    </citation>
    <scope>NUCLEOTIDE SEQUENCE [LARGE SCALE GENOMIC DNA]</scope>
    <source>
        <strain evidence="2">DSM 16368 / CIP 108037 / IAM 15318 / JCM 13566 / Re117</strain>
    </source>
</reference>
<keyword evidence="2" id="KW-1185">Reference proteome</keyword>
<reference evidence="2" key="1">
    <citation type="journal article" date="2010" name="PLoS ONE">
        <title>The Arthrobacter arilaitensis Re117 genome sequence reveals its genetic adaptation to the surface of cheese.</title>
        <authorList>
            <person name="Monnet C."/>
            <person name="Loux V."/>
            <person name="Gibrat J.F."/>
            <person name="Spinnler E."/>
            <person name="Barbe V."/>
            <person name="Vacherie B."/>
            <person name="Gavory F."/>
            <person name="Gourbeyre E."/>
            <person name="Siguier P."/>
            <person name="Chandler M."/>
            <person name="Elleuch R."/>
            <person name="Irlinger F."/>
            <person name="Vallaeys T."/>
        </authorList>
    </citation>
    <scope>NUCLEOTIDE SEQUENCE</scope>
    <source>
        <strain evidence="2">DSM 16368 / CIP 108037 / IAM 15318 / JCM 13566 / Re117</strain>
    </source>
</reference>
<organism evidence="1 2">
    <name type="scientific">Glutamicibacter arilaitensis (strain DSM 16368 / CIP 108037 / IAM 15318 / JCM 13566 / NCIMB 14258 / Re117)</name>
    <name type="common">Arthrobacter arilaitensis</name>
    <dbReference type="NCBI Taxonomy" id="861360"/>
    <lineage>
        <taxon>Bacteria</taxon>
        <taxon>Bacillati</taxon>
        <taxon>Actinomycetota</taxon>
        <taxon>Actinomycetes</taxon>
        <taxon>Micrococcales</taxon>
        <taxon>Micrococcaceae</taxon>
        <taxon>Glutamicibacter</taxon>
    </lineage>
</organism>
<evidence type="ECO:0000313" key="2">
    <source>
        <dbReference type="Proteomes" id="UP000006878"/>
    </source>
</evidence>
<dbReference type="EMBL" id="FQ311875">
    <property type="protein sequence ID" value="CBT74729.1"/>
    <property type="molecule type" value="Genomic_DNA"/>
</dbReference>
<evidence type="ECO:0008006" key="3">
    <source>
        <dbReference type="Google" id="ProtNLM"/>
    </source>
</evidence>
<gene>
    <name evidence="1" type="ordered locus">AARI_05020</name>
</gene>
<protein>
    <recommendedName>
        <fullName evidence="3">GNAT family N-acetyltransferase</fullName>
    </recommendedName>
</protein>
<evidence type="ECO:0000313" key="1">
    <source>
        <dbReference type="EMBL" id="CBT74729.1"/>
    </source>
</evidence>
<proteinExistence type="predicted"/>